<comment type="caution">
    <text evidence="2">The sequence shown here is derived from an EMBL/GenBank/DDBJ whole genome shotgun (WGS) entry which is preliminary data.</text>
</comment>
<protein>
    <submittedName>
        <fullName evidence="2">ABC-2 type transport system permease protein</fullName>
    </submittedName>
</protein>
<dbReference type="PANTHER" id="PTHR37305">
    <property type="entry name" value="INTEGRAL MEMBRANE PROTEIN-RELATED"/>
    <property type="match status" value="1"/>
</dbReference>
<sequence>MNGLLQNEWVKAWYGRKIWMFLIAMFVFLILGWAFAAVIHSVGRFSIGPMEFVEPGLVSLNVFINLYTVVLVTTAIAGEYGNGTMKQQLIRPVPREQLLLSKWLITMLIATALIFILTIALLVIDQVYFTSGESFFAMIYEAFILALYQLPRLVFYISLATLMAVLTRSTALTLVITFFPYFFGNIIGAIAMLYDWSHWLVLTHLDVYQNYAGMGGGPPFENIWLSVGFIGIHAVVFLLLAHLIFQYRDVV</sequence>
<feature type="transmembrane region" description="Helical" evidence="1">
    <location>
        <begin position="171"/>
        <end position="194"/>
    </location>
</feature>
<organism evidence="2 3">
    <name type="scientific">Geomicrobium halophilum</name>
    <dbReference type="NCBI Taxonomy" id="549000"/>
    <lineage>
        <taxon>Bacteria</taxon>
        <taxon>Bacillati</taxon>
        <taxon>Bacillota</taxon>
        <taxon>Bacilli</taxon>
        <taxon>Bacillales</taxon>
        <taxon>Geomicrobium</taxon>
    </lineage>
</organism>
<dbReference type="Pfam" id="PF12730">
    <property type="entry name" value="ABC2_membrane_4"/>
    <property type="match status" value="1"/>
</dbReference>
<dbReference type="EMBL" id="JACHHJ010000001">
    <property type="protein sequence ID" value="MBB6448533.1"/>
    <property type="molecule type" value="Genomic_DNA"/>
</dbReference>
<gene>
    <name evidence="2" type="ORF">HNR44_000482</name>
</gene>
<proteinExistence type="predicted"/>
<reference evidence="2 3" key="1">
    <citation type="submission" date="2020-08" db="EMBL/GenBank/DDBJ databases">
        <title>Genomic Encyclopedia of Type Strains, Phase IV (KMG-IV): sequencing the most valuable type-strain genomes for metagenomic binning, comparative biology and taxonomic classification.</title>
        <authorList>
            <person name="Goeker M."/>
        </authorList>
    </citation>
    <scope>NUCLEOTIDE SEQUENCE [LARGE SCALE GENOMIC DNA]</scope>
    <source>
        <strain evidence="2 3">DSM 21769</strain>
    </source>
</reference>
<keyword evidence="3" id="KW-1185">Reference proteome</keyword>
<dbReference type="RefSeq" id="WP_184402516.1">
    <property type="nucleotide sequence ID" value="NZ_JACHHJ010000001.1"/>
</dbReference>
<feature type="transmembrane region" description="Helical" evidence="1">
    <location>
        <begin position="62"/>
        <end position="82"/>
    </location>
</feature>
<dbReference type="Proteomes" id="UP000568839">
    <property type="component" value="Unassembled WGS sequence"/>
</dbReference>
<accession>A0A841PW75</accession>
<dbReference type="PANTHER" id="PTHR37305:SF1">
    <property type="entry name" value="MEMBRANE PROTEIN"/>
    <property type="match status" value="1"/>
</dbReference>
<feature type="transmembrane region" description="Helical" evidence="1">
    <location>
        <begin position="136"/>
        <end position="159"/>
    </location>
</feature>
<name>A0A841PW75_9BACL</name>
<feature type="transmembrane region" description="Helical" evidence="1">
    <location>
        <begin position="21"/>
        <end position="42"/>
    </location>
</feature>
<feature type="transmembrane region" description="Helical" evidence="1">
    <location>
        <begin position="103"/>
        <end position="124"/>
    </location>
</feature>
<feature type="transmembrane region" description="Helical" evidence="1">
    <location>
        <begin position="223"/>
        <end position="245"/>
    </location>
</feature>
<keyword evidence="1" id="KW-0472">Membrane</keyword>
<keyword evidence="1" id="KW-0812">Transmembrane</keyword>
<evidence type="ECO:0000313" key="2">
    <source>
        <dbReference type="EMBL" id="MBB6448533.1"/>
    </source>
</evidence>
<evidence type="ECO:0000256" key="1">
    <source>
        <dbReference type="SAM" id="Phobius"/>
    </source>
</evidence>
<evidence type="ECO:0000313" key="3">
    <source>
        <dbReference type="Proteomes" id="UP000568839"/>
    </source>
</evidence>
<dbReference type="AlphaFoldDB" id="A0A841PW75"/>
<keyword evidence="1" id="KW-1133">Transmembrane helix</keyword>